<proteinExistence type="predicted"/>
<accession>A0A1L5NKX8</accession>
<sequence>MAVDHPGDWVRSSAEPMLSLVCSVAGRSGPRAGVRGYADGHGRCVERRACARRALVSGVQGSLASARRPRRVGPASPLRRPPRLYHRKRAVFAGALPSSSGDRFRPERERVRLARAPPSCGSVLGFLLHHRIGTPRPGPPRSGANARQRLPCPTSKPIEFQSQRKTP</sequence>
<evidence type="ECO:0000313" key="2">
    <source>
        <dbReference type="EMBL" id="APO68553.1"/>
    </source>
</evidence>
<dbReference type="Proteomes" id="UP000184749">
    <property type="component" value="Chromosome"/>
</dbReference>
<feature type="region of interest" description="Disordered" evidence="1">
    <location>
        <begin position="60"/>
        <end position="84"/>
    </location>
</feature>
<dbReference type="EMBL" id="CP017101">
    <property type="protein sequence ID" value="APO68553.1"/>
    <property type="molecule type" value="Genomic_DNA"/>
</dbReference>
<protein>
    <submittedName>
        <fullName evidence="2">Uncharacterized protein</fullName>
    </submittedName>
</protein>
<evidence type="ECO:0000256" key="1">
    <source>
        <dbReference type="SAM" id="MobiDB-lite"/>
    </source>
</evidence>
<dbReference type="AlphaFoldDB" id="A0A1L5NKX8"/>
<gene>
    <name evidence="2" type="ORF">IE4872_CH02951</name>
</gene>
<evidence type="ECO:0000313" key="3">
    <source>
        <dbReference type="Proteomes" id="UP000184749"/>
    </source>
</evidence>
<reference evidence="2 3" key="1">
    <citation type="submission" date="2016-09" db="EMBL/GenBank/DDBJ databases">
        <title>The complete genome sequences of Rhizobium gallicum, symbiovars gallicum and phaseoli, symbionts associated to common bean (Phaseolus vulgaris).</title>
        <authorList>
            <person name="Bustos P."/>
            <person name="Santamaria R.I."/>
            <person name="Perez-Carrascal O.M."/>
            <person name="Juarez S."/>
            <person name="Lozano L."/>
            <person name="Martinez-Flores I."/>
            <person name="Martinez-Romero E."/>
            <person name="Cevallos M."/>
            <person name="Romero D."/>
            <person name="Davila G."/>
            <person name="Gonzalez V."/>
        </authorList>
    </citation>
    <scope>NUCLEOTIDE SEQUENCE [LARGE SCALE GENOMIC DNA]</scope>
    <source>
        <strain evidence="2 3">IE4872</strain>
    </source>
</reference>
<dbReference type="STRING" id="56730.IE4872_CH02951"/>
<organism evidence="2 3">
    <name type="scientific">Rhizobium gallicum</name>
    <dbReference type="NCBI Taxonomy" id="56730"/>
    <lineage>
        <taxon>Bacteria</taxon>
        <taxon>Pseudomonadati</taxon>
        <taxon>Pseudomonadota</taxon>
        <taxon>Alphaproteobacteria</taxon>
        <taxon>Hyphomicrobiales</taxon>
        <taxon>Rhizobiaceae</taxon>
        <taxon>Rhizobium/Agrobacterium group</taxon>
        <taxon>Rhizobium</taxon>
    </lineage>
</organism>
<feature type="region of interest" description="Disordered" evidence="1">
    <location>
        <begin position="131"/>
        <end position="167"/>
    </location>
</feature>
<name>A0A1L5NKX8_9HYPH</name>